<proteinExistence type="predicted"/>
<accession>A0ABX1BK20</accession>
<dbReference type="Proteomes" id="UP000696294">
    <property type="component" value="Unassembled WGS sequence"/>
</dbReference>
<dbReference type="EMBL" id="JAATEP010000052">
    <property type="protein sequence ID" value="NJP96657.1"/>
    <property type="molecule type" value="Genomic_DNA"/>
</dbReference>
<dbReference type="RefSeq" id="WP_168018194.1">
    <property type="nucleotide sequence ID" value="NZ_JAATEP010000052.1"/>
</dbReference>
<sequence>MARRAFERGMVFRAGGVLNEAMAAGAHADMWTPLSQGVPLLLSAPR</sequence>
<gene>
    <name evidence="1" type="ORF">HCN51_45745</name>
</gene>
<reference evidence="1 2" key="1">
    <citation type="submission" date="2020-03" db="EMBL/GenBank/DDBJ databases">
        <title>WGS of actinomycetes isolated from Thailand.</title>
        <authorList>
            <person name="Thawai C."/>
        </authorList>
    </citation>
    <scope>NUCLEOTIDE SEQUENCE [LARGE SCALE GENOMIC DNA]</scope>
    <source>
        <strain evidence="1 2">FMUSA5-5</strain>
    </source>
</reference>
<protein>
    <submittedName>
        <fullName evidence="1">Uncharacterized protein</fullName>
    </submittedName>
</protein>
<organism evidence="1 2">
    <name type="scientific">Nonomuraea composti</name>
    <dbReference type="NCBI Taxonomy" id="2720023"/>
    <lineage>
        <taxon>Bacteria</taxon>
        <taxon>Bacillati</taxon>
        <taxon>Actinomycetota</taxon>
        <taxon>Actinomycetes</taxon>
        <taxon>Streptosporangiales</taxon>
        <taxon>Streptosporangiaceae</taxon>
        <taxon>Nonomuraea</taxon>
    </lineage>
</organism>
<name>A0ABX1BK20_9ACTN</name>
<evidence type="ECO:0000313" key="2">
    <source>
        <dbReference type="Proteomes" id="UP000696294"/>
    </source>
</evidence>
<comment type="caution">
    <text evidence="1">The sequence shown here is derived from an EMBL/GenBank/DDBJ whole genome shotgun (WGS) entry which is preliminary data.</text>
</comment>
<keyword evidence="2" id="KW-1185">Reference proteome</keyword>
<evidence type="ECO:0000313" key="1">
    <source>
        <dbReference type="EMBL" id="NJP96657.1"/>
    </source>
</evidence>